<dbReference type="InterPro" id="IPR001387">
    <property type="entry name" value="Cro/C1-type_HTH"/>
</dbReference>
<sequence length="152" mass="16253">MTIALVVAKLLDRTTHLDIPTSAVASAAGTSPSAVRKWRTAAAAPSYLHVCAWADLVRLRVAVVDGADVASEGLAVLTDLAALRRRRGLSQRDLAAKRRVPQSAIALLERRPVVARGVGVLTLDRHVSAMGYRLTLLWESADTANPADRRVA</sequence>
<dbReference type="Proteomes" id="UP000640052">
    <property type="component" value="Unassembled WGS sequence"/>
</dbReference>
<comment type="caution">
    <text evidence="2">The sequence shown here is derived from an EMBL/GenBank/DDBJ whole genome shotgun (WGS) entry which is preliminary data.</text>
</comment>
<dbReference type="EMBL" id="BOOA01000035">
    <property type="protein sequence ID" value="GIH26009.1"/>
    <property type="molecule type" value="Genomic_DNA"/>
</dbReference>
<dbReference type="Gene3D" id="1.10.260.40">
    <property type="entry name" value="lambda repressor-like DNA-binding domains"/>
    <property type="match status" value="1"/>
</dbReference>
<dbReference type="AlphaFoldDB" id="A0A919QBA7"/>
<protein>
    <recommendedName>
        <fullName evidence="1">HTH cro/C1-type domain-containing protein</fullName>
    </recommendedName>
</protein>
<gene>
    <name evidence="2" type="ORF">Aph01nite_43190</name>
</gene>
<dbReference type="InterPro" id="IPR010982">
    <property type="entry name" value="Lambda_DNA-bd_dom_sf"/>
</dbReference>
<name>A0A919QBA7_9ACTN</name>
<keyword evidence="3" id="KW-1185">Reference proteome</keyword>
<evidence type="ECO:0000313" key="2">
    <source>
        <dbReference type="EMBL" id="GIH26009.1"/>
    </source>
</evidence>
<evidence type="ECO:0000259" key="1">
    <source>
        <dbReference type="PROSITE" id="PS50943"/>
    </source>
</evidence>
<proteinExistence type="predicted"/>
<dbReference type="CDD" id="cd00093">
    <property type="entry name" value="HTH_XRE"/>
    <property type="match status" value="1"/>
</dbReference>
<accession>A0A919QBA7</accession>
<dbReference type="PROSITE" id="PS50943">
    <property type="entry name" value="HTH_CROC1"/>
    <property type="match status" value="1"/>
</dbReference>
<organism evidence="2 3">
    <name type="scientific">Acrocarpospora phusangensis</name>
    <dbReference type="NCBI Taxonomy" id="1070424"/>
    <lineage>
        <taxon>Bacteria</taxon>
        <taxon>Bacillati</taxon>
        <taxon>Actinomycetota</taxon>
        <taxon>Actinomycetes</taxon>
        <taxon>Streptosporangiales</taxon>
        <taxon>Streptosporangiaceae</taxon>
        <taxon>Acrocarpospora</taxon>
    </lineage>
</organism>
<dbReference type="SUPFAM" id="SSF47413">
    <property type="entry name" value="lambda repressor-like DNA-binding domains"/>
    <property type="match status" value="1"/>
</dbReference>
<dbReference type="GO" id="GO:0003677">
    <property type="term" value="F:DNA binding"/>
    <property type="evidence" value="ECO:0007669"/>
    <property type="project" value="InterPro"/>
</dbReference>
<feature type="domain" description="HTH cro/C1-type" evidence="1">
    <location>
        <begin position="80"/>
        <end position="110"/>
    </location>
</feature>
<evidence type="ECO:0000313" key="3">
    <source>
        <dbReference type="Proteomes" id="UP000640052"/>
    </source>
</evidence>
<reference evidence="2" key="1">
    <citation type="submission" date="2021-01" db="EMBL/GenBank/DDBJ databases">
        <title>Whole genome shotgun sequence of Acrocarpospora phusangensis NBRC 108782.</title>
        <authorList>
            <person name="Komaki H."/>
            <person name="Tamura T."/>
        </authorList>
    </citation>
    <scope>NUCLEOTIDE SEQUENCE</scope>
    <source>
        <strain evidence="2">NBRC 108782</strain>
    </source>
</reference>